<proteinExistence type="predicted"/>
<reference evidence="4 5" key="1">
    <citation type="submission" date="2023-07" db="EMBL/GenBank/DDBJ databases">
        <authorList>
            <person name="Peeters C."/>
        </authorList>
    </citation>
    <scope>NUCLEOTIDE SEQUENCE [LARGE SCALE GENOMIC DNA]</scope>
    <source>
        <strain evidence="4 5">LMG 32965</strain>
    </source>
</reference>
<dbReference type="SUPFAM" id="SSF56645">
    <property type="entry name" value="Acyl-CoA dehydrogenase NM domain-like"/>
    <property type="match status" value="1"/>
</dbReference>
<dbReference type="InterPro" id="IPR046373">
    <property type="entry name" value="Acyl-CoA_Oxase/DH_mid-dom_sf"/>
</dbReference>
<dbReference type="InterPro" id="IPR013786">
    <property type="entry name" value="AcylCoA_DH/ox_N"/>
</dbReference>
<dbReference type="InterPro" id="IPR009100">
    <property type="entry name" value="AcylCoA_DH/oxidase_NM_dom_sf"/>
</dbReference>
<dbReference type="Gene3D" id="1.20.140.10">
    <property type="entry name" value="Butyryl-CoA Dehydrogenase, subunit A, domain 3"/>
    <property type="match status" value="1"/>
</dbReference>
<dbReference type="InterPro" id="IPR036250">
    <property type="entry name" value="AcylCo_DH-like_C"/>
</dbReference>
<evidence type="ECO:0000259" key="3">
    <source>
        <dbReference type="Pfam" id="PF08028"/>
    </source>
</evidence>
<keyword evidence="4" id="KW-0503">Monooxygenase</keyword>
<organism evidence="4 5">
    <name type="scientific">Ralstonia flatus</name>
    <dbReference type="NCBI Taxonomy" id="3058601"/>
    <lineage>
        <taxon>Bacteria</taxon>
        <taxon>Pseudomonadati</taxon>
        <taxon>Pseudomonadota</taxon>
        <taxon>Betaproteobacteria</taxon>
        <taxon>Burkholderiales</taxon>
        <taxon>Burkholderiaceae</taxon>
        <taxon>Ralstonia</taxon>
    </lineage>
</organism>
<dbReference type="Gene3D" id="2.40.110.10">
    <property type="entry name" value="Butyryl-CoA Dehydrogenase, subunit A, domain 2"/>
    <property type="match status" value="1"/>
</dbReference>
<evidence type="ECO:0000313" key="4">
    <source>
        <dbReference type="EMBL" id="CAJ0896152.1"/>
    </source>
</evidence>
<dbReference type="Pfam" id="PF08028">
    <property type="entry name" value="Acyl-CoA_dh_2"/>
    <property type="match status" value="1"/>
</dbReference>
<evidence type="ECO:0000259" key="2">
    <source>
        <dbReference type="Pfam" id="PF02771"/>
    </source>
</evidence>
<gene>
    <name evidence="4" type="primary">hsaA</name>
    <name evidence="4" type="ORF">R77564_03962</name>
</gene>
<dbReference type="RefSeq" id="WP_316887405.1">
    <property type="nucleotide sequence ID" value="NZ_CAUDLI010000009.1"/>
</dbReference>
<dbReference type="SUPFAM" id="SSF47203">
    <property type="entry name" value="Acyl-CoA dehydrogenase C-terminal domain-like"/>
    <property type="match status" value="1"/>
</dbReference>
<accession>A0ABM9L0W8</accession>
<dbReference type="InterPro" id="IPR037069">
    <property type="entry name" value="AcylCoA_DH/ox_N_sf"/>
</dbReference>
<dbReference type="GO" id="GO:0036383">
    <property type="term" value="F:3-hydroxy-9,10-secoandrosta-1,3,5(10)-triene-9,17-dione monooxygenase activity"/>
    <property type="evidence" value="ECO:0007669"/>
    <property type="project" value="UniProtKB-EC"/>
</dbReference>
<dbReference type="Pfam" id="PF02771">
    <property type="entry name" value="Acyl-CoA_dh_N"/>
    <property type="match status" value="1"/>
</dbReference>
<feature type="domain" description="Acyl-CoA dehydrogenase C-terminal" evidence="3">
    <location>
        <begin position="241"/>
        <end position="373"/>
    </location>
</feature>
<keyword evidence="5" id="KW-1185">Reference proteome</keyword>
<dbReference type="InterPro" id="IPR013107">
    <property type="entry name" value="Acyl-CoA_DH_C"/>
</dbReference>
<protein>
    <submittedName>
        <fullName evidence="4">Flavin-dependent monooxygenase, oxygenase subunit HsaA</fullName>
        <ecNumber evidence="4">1.14.14.12</ecNumber>
    </submittedName>
</protein>
<comment type="caution">
    <text evidence="4">The sequence shown here is derived from an EMBL/GenBank/DDBJ whole genome shotgun (WGS) entry which is preliminary data.</text>
</comment>
<name>A0ABM9L0W8_9RALS</name>
<dbReference type="Gene3D" id="1.10.540.10">
    <property type="entry name" value="Acyl-CoA dehydrogenase/oxidase, N-terminal domain"/>
    <property type="match status" value="1"/>
</dbReference>
<feature type="domain" description="Acyl-CoA dehydrogenase/oxidase N-terminal" evidence="2">
    <location>
        <begin position="28"/>
        <end position="93"/>
    </location>
</feature>
<evidence type="ECO:0000313" key="5">
    <source>
        <dbReference type="Proteomes" id="UP001189792"/>
    </source>
</evidence>
<dbReference type="PIRSF" id="PIRSF016578">
    <property type="entry name" value="HsaA"/>
    <property type="match status" value="1"/>
</dbReference>
<keyword evidence="1 4" id="KW-0560">Oxidoreductase</keyword>
<sequence>MGVVVEKNIAVPSTEELVQRARAMIPWLREQAESVEENRAVPPSTVEAFRRAGFFRILQPAAWGGYEMNPESFYRVVMEVGRGCPSSGWTLAILGIHQWEFGKMDPRVGEEVWGSDQEVLVSSSYAPLGKARKVEGGWMLSGKWPTSSGSEHAPGGAFLGARVYDEQGDFRDLRSFLVKREDYELIDDWHVVGLCGTGSKSLKIKTEAFVPEHRSHSFLDYQLGHGAATYQLPFNQVFSGVISSAIVGFAQGMVDVFIEHTKPKQNQFALGPNPAKNPFVQEKLGTAMLQIRSARGRILQCTQEAWAYAERGELVPLDVRVQQFLDVQATGKDCFSAGHMLFKKSGARGIFLNTPMQRQLRSLLAACNHITQNEDDFSAILGAFMLGEPIPPGVFGVPAPMQT</sequence>
<dbReference type="EC" id="1.14.14.12" evidence="4"/>
<dbReference type="EMBL" id="CAUDLI010000009">
    <property type="protein sequence ID" value="CAJ0896152.1"/>
    <property type="molecule type" value="Genomic_DNA"/>
</dbReference>
<evidence type="ECO:0000256" key="1">
    <source>
        <dbReference type="ARBA" id="ARBA00023002"/>
    </source>
</evidence>
<dbReference type="Proteomes" id="UP001189792">
    <property type="component" value="Unassembled WGS sequence"/>
</dbReference>